<dbReference type="KEGG" id="mbn:Mboo_2117"/>
<keyword evidence="4" id="KW-0456">Lyase</keyword>
<feature type="domain" description="Thiamine pyrophosphate enzyme N-terminal TPP-binding" evidence="8">
    <location>
        <begin position="4"/>
        <end position="98"/>
    </location>
</feature>
<dbReference type="PANTHER" id="PTHR42818">
    <property type="entry name" value="SULFOPYRUVATE DECARBOXYLASE SUBUNIT ALPHA"/>
    <property type="match status" value="1"/>
</dbReference>
<proteinExistence type="predicted"/>
<dbReference type="PROSITE" id="PS00187">
    <property type="entry name" value="TPP_ENZYMES"/>
    <property type="match status" value="1"/>
</dbReference>
<dbReference type="InterPro" id="IPR029061">
    <property type="entry name" value="THDP-binding"/>
</dbReference>
<dbReference type="InterPro" id="IPR012001">
    <property type="entry name" value="Thiamin_PyroP_enz_TPP-bd_dom"/>
</dbReference>
<dbReference type="InterPro" id="IPR051818">
    <property type="entry name" value="TPP_dependent_decarboxylase"/>
</dbReference>
<dbReference type="PANTHER" id="PTHR42818:SF1">
    <property type="entry name" value="SULFOPYRUVATE DECARBOXYLASE"/>
    <property type="match status" value="1"/>
</dbReference>
<keyword evidence="1" id="KW-0174">Coenzyme M biosynthesis</keyword>
<dbReference type="STRING" id="456442.Mboo_2117"/>
<dbReference type="GO" id="GO:0050545">
    <property type="term" value="F:sulfopyruvate decarboxylase activity"/>
    <property type="evidence" value="ECO:0007669"/>
    <property type="project" value="UniProtKB-EC"/>
</dbReference>
<evidence type="ECO:0000259" key="8">
    <source>
        <dbReference type="Pfam" id="PF02776"/>
    </source>
</evidence>
<evidence type="ECO:0000256" key="3">
    <source>
        <dbReference type="ARBA" id="ARBA00023052"/>
    </source>
</evidence>
<gene>
    <name evidence="9" type="ordered locus">Mboo_2117</name>
</gene>
<evidence type="ECO:0000256" key="6">
    <source>
        <dbReference type="ARBA" id="ARBA00048551"/>
    </source>
</evidence>
<comment type="catalytic activity">
    <reaction evidence="6">
        <text>3-sulfopyruvate + H(+) = sulfoacetaldehyde + CO2</text>
        <dbReference type="Rhea" id="RHEA:20948"/>
        <dbReference type="ChEBI" id="CHEBI:15378"/>
        <dbReference type="ChEBI" id="CHEBI:16526"/>
        <dbReference type="ChEBI" id="CHEBI:57940"/>
        <dbReference type="ChEBI" id="CHEBI:58246"/>
        <dbReference type="EC" id="4.1.1.79"/>
    </reaction>
</comment>
<dbReference type="eggNOG" id="arCOG01614">
    <property type="taxonomic scope" value="Archaea"/>
</dbReference>
<dbReference type="InterPro" id="IPR022502">
    <property type="entry name" value="Sulfopyruvate_deCO2ase_alpha"/>
</dbReference>
<dbReference type="Proteomes" id="UP000002408">
    <property type="component" value="Chromosome"/>
</dbReference>
<dbReference type="GO" id="GO:0019295">
    <property type="term" value="P:coenzyme M biosynthetic process"/>
    <property type="evidence" value="ECO:0007669"/>
    <property type="project" value="UniProtKB-KW"/>
</dbReference>
<evidence type="ECO:0000256" key="4">
    <source>
        <dbReference type="ARBA" id="ARBA00023239"/>
    </source>
</evidence>
<organism evidence="9 10">
    <name type="scientific">Methanoregula boonei (strain DSM 21154 / JCM 14090 / 6A8)</name>
    <dbReference type="NCBI Taxonomy" id="456442"/>
    <lineage>
        <taxon>Archaea</taxon>
        <taxon>Methanobacteriati</taxon>
        <taxon>Methanobacteriota</taxon>
        <taxon>Stenosarchaea group</taxon>
        <taxon>Methanomicrobia</taxon>
        <taxon>Methanomicrobiales</taxon>
        <taxon>Methanoregulaceae</taxon>
        <taxon>Methanoregula</taxon>
    </lineage>
</organism>
<keyword evidence="2" id="KW-0210">Decarboxylase</keyword>
<dbReference type="NCBIfam" id="TIGR03845">
    <property type="entry name" value="sulfopyru_alph"/>
    <property type="match status" value="1"/>
</dbReference>
<dbReference type="InterPro" id="IPR000399">
    <property type="entry name" value="TPP-bd_CS"/>
</dbReference>
<name>A7IA70_METB6</name>
<evidence type="ECO:0000313" key="10">
    <source>
        <dbReference type="Proteomes" id="UP000002408"/>
    </source>
</evidence>
<accession>A7IA70</accession>
<evidence type="ECO:0000256" key="5">
    <source>
        <dbReference type="ARBA" id="ARBA00038875"/>
    </source>
</evidence>
<dbReference type="Pfam" id="PF02775">
    <property type="entry name" value="TPP_enzyme_C"/>
    <property type="match status" value="1"/>
</dbReference>
<dbReference type="eggNOG" id="arCOG01613">
    <property type="taxonomic scope" value="Archaea"/>
</dbReference>
<dbReference type="CDD" id="cd03372">
    <property type="entry name" value="TPP_ComE"/>
    <property type="match status" value="1"/>
</dbReference>
<dbReference type="Gene3D" id="3.40.50.970">
    <property type="match status" value="2"/>
</dbReference>
<dbReference type="HOGENOM" id="CLU_042853_0_0_2"/>
<feature type="domain" description="Thiamine pyrophosphate enzyme TPP-binding" evidence="7">
    <location>
        <begin position="228"/>
        <end position="343"/>
    </location>
</feature>
<protein>
    <recommendedName>
        <fullName evidence="5">sulfopyruvate decarboxylase</fullName>
        <ecNumber evidence="5">4.1.1.79</ecNumber>
    </recommendedName>
</protein>
<dbReference type="CDD" id="cd07035">
    <property type="entry name" value="TPP_PYR_POX_like"/>
    <property type="match status" value="1"/>
</dbReference>
<sequence>MDEDQIIGELKNQGIDLIASIPCDKAKGLFFALPDHFRHIGLTREEDGVGIAAGAYLAGAHPALAIQSSGLGNMLNAILSLTITFGLPLPILASWRGCEGEKIPAQIPFNRPLPAILSAAGIACTEVSGPDAAHEIGKAVAAAYRNRAPQVILLRPECFSECGGRTVLPQDQPPRLLSFCYTRSWRPPVMTRDDAIRVIAGSVQDEILVANIGVPSKELYAAKDRPENFYMLGSYTQASAIGLGIAAARPDKHVIVIDGDGSLLGSAILPVIAAAGPKNLTIACLDNGVFGSTGNQPRPGQDSADLALMALGAGFAHASTVHENWEFQAALSQKNREGPTFIHARIRPGNSEVPNIPLSPEKIRDRFVAALS</sequence>
<dbReference type="InterPro" id="IPR011766">
    <property type="entry name" value="TPP_enzyme_TPP-bd"/>
</dbReference>
<dbReference type="EMBL" id="CP000780">
    <property type="protein sequence ID" value="ABS56631.1"/>
    <property type="molecule type" value="Genomic_DNA"/>
</dbReference>
<evidence type="ECO:0000256" key="2">
    <source>
        <dbReference type="ARBA" id="ARBA00022793"/>
    </source>
</evidence>
<dbReference type="SUPFAM" id="SSF52518">
    <property type="entry name" value="Thiamin diphosphate-binding fold (THDP-binding)"/>
    <property type="match status" value="2"/>
</dbReference>
<evidence type="ECO:0000259" key="7">
    <source>
        <dbReference type="Pfam" id="PF02775"/>
    </source>
</evidence>
<evidence type="ECO:0000256" key="1">
    <source>
        <dbReference type="ARBA" id="ARBA00022545"/>
    </source>
</evidence>
<evidence type="ECO:0000313" key="9">
    <source>
        <dbReference type="EMBL" id="ABS56631.1"/>
    </source>
</evidence>
<dbReference type="GO" id="GO:0000287">
    <property type="term" value="F:magnesium ion binding"/>
    <property type="evidence" value="ECO:0007669"/>
    <property type="project" value="InterPro"/>
</dbReference>
<dbReference type="EC" id="4.1.1.79" evidence="5"/>
<dbReference type="OrthoDB" id="53192at2157"/>
<keyword evidence="3" id="KW-0786">Thiamine pyrophosphate</keyword>
<dbReference type="RefSeq" id="WP_012107689.1">
    <property type="nucleotide sequence ID" value="NC_009712.1"/>
</dbReference>
<dbReference type="NCBIfam" id="TIGR03846">
    <property type="entry name" value="sulfopy_beta"/>
    <property type="match status" value="1"/>
</dbReference>
<dbReference type="Pfam" id="PF02776">
    <property type="entry name" value="TPP_enzyme_N"/>
    <property type="match status" value="1"/>
</dbReference>
<dbReference type="AlphaFoldDB" id="A7IA70"/>
<dbReference type="GeneID" id="5411215"/>
<keyword evidence="10" id="KW-1185">Reference proteome</keyword>
<dbReference type="InterPro" id="IPR022494">
    <property type="entry name" value="Sulfopyruvate_deCO2ase_bsu"/>
</dbReference>
<dbReference type="GO" id="GO:0030976">
    <property type="term" value="F:thiamine pyrophosphate binding"/>
    <property type="evidence" value="ECO:0007669"/>
    <property type="project" value="InterPro"/>
</dbReference>
<reference evidence="10" key="1">
    <citation type="journal article" date="2015" name="Microbiology">
        <title>Genome of Methanoregula boonei 6A8 reveals adaptations to oligotrophic peatland environments.</title>
        <authorList>
            <person name="Braeuer S."/>
            <person name="Cadillo-Quiroz H."/>
            <person name="Kyrpides N."/>
            <person name="Woyke T."/>
            <person name="Goodwin L."/>
            <person name="Detter C."/>
            <person name="Podell S."/>
            <person name="Yavitt J.B."/>
            <person name="Zinder S.H."/>
        </authorList>
    </citation>
    <scope>NUCLEOTIDE SEQUENCE [LARGE SCALE GENOMIC DNA]</scope>
    <source>
        <strain evidence="10">DSM 21154 / JCM 14090 / 6A8</strain>
    </source>
</reference>